<accession>Q2G7M3</accession>
<dbReference type="HOGENOM" id="CLU_1271218_0_0_5"/>
<evidence type="ECO:0000256" key="1">
    <source>
        <dbReference type="ARBA" id="ARBA00023125"/>
    </source>
</evidence>
<proteinExistence type="predicted"/>
<gene>
    <name evidence="4" type="ordered locus">Saro_1710</name>
</gene>
<dbReference type="AlphaFoldDB" id="Q2G7M3"/>
<sequence>MTFVMATLTETLTTPDRLLAGAERLVVREGVRALTVRRIAEEAGVNSALVRYHFGDTGGLLGELALRNAAQMANERTALLDRLVPGDFMGAVDALVVPLWARAAMSRQFRAIVVLDEMFARSGSDLNARIWSVFADGVTRVQAALEACLPGVDPLALAWRIRFVTAAALDIPPRGLPDGRVGARAAYGADSEEERLAHFRLFAADSLRMDKRDGYSS</sequence>
<dbReference type="Pfam" id="PF00440">
    <property type="entry name" value="TetR_N"/>
    <property type="match status" value="1"/>
</dbReference>
<evidence type="ECO:0000259" key="3">
    <source>
        <dbReference type="PROSITE" id="PS50977"/>
    </source>
</evidence>
<feature type="DNA-binding region" description="H-T-H motif" evidence="2">
    <location>
        <begin position="35"/>
        <end position="54"/>
    </location>
</feature>
<feature type="domain" description="HTH tetR-type" evidence="3">
    <location>
        <begin position="12"/>
        <end position="72"/>
    </location>
</feature>
<dbReference type="Proteomes" id="UP000009134">
    <property type="component" value="Chromosome"/>
</dbReference>
<evidence type="ECO:0000256" key="2">
    <source>
        <dbReference type="PROSITE-ProRule" id="PRU00335"/>
    </source>
</evidence>
<organism evidence="4 5">
    <name type="scientific">Novosphingobium aromaticivorans (strain ATCC 700278 / DSM 12444 / CCUG 56034 / CIP 105152 / NBRC 16084 / F199)</name>
    <dbReference type="NCBI Taxonomy" id="279238"/>
    <lineage>
        <taxon>Bacteria</taxon>
        <taxon>Pseudomonadati</taxon>
        <taxon>Pseudomonadota</taxon>
        <taxon>Alphaproteobacteria</taxon>
        <taxon>Sphingomonadales</taxon>
        <taxon>Sphingomonadaceae</taxon>
        <taxon>Novosphingobium</taxon>
    </lineage>
</organism>
<dbReference type="STRING" id="279238.Saro_1710"/>
<reference evidence="5" key="1">
    <citation type="submission" date="2006-01" db="EMBL/GenBank/DDBJ databases">
        <title>Complete sequence of Novosphingobium aromaticivorans DSM 12444.</title>
        <authorList>
            <consortium name="US DOE Joint Genome Institute"/>
            <person name="Copeland A."/>
            <person name="Lucas S."/>
            <person name="Lapidus A."/>
            <person name="Barry K."/>
            <person name="Detter J.C."/>
            <person name="Glavina T."/>
            <person name="Hammon N."/>
            <person name="Israni S."/>
            <person name="Pitluck S."/>
            <person name="Chain P."/>
            <person name="Malfatti S."/>
            <person name="Shin M."/>
            <person name="Vergez L."/>
            <person name="Schmutz J."/>
            <person name="Larimer F."/>
            <person name="Land M."/>
            <person name="Kyrpides N."/>
            <person name="Ivanova N."/>
            <person name="Fredrickson J."/>
            <person name="Balkwill D."/>
            <person name="Romine M.F."/>
            <person name="Richardson P."/>
        </authorList>
    </citation>
    <scope>NUCLEOTIDE SEQUENCE [LARGE SCALE GENOMIC DNA]</scope>
    <source>
        <strain evidence="5">ATCC 700278 / DSM 12444 / CCUG 56034 / CIP 105152 / NBRC 16084 / F199</strain>
    </source>
</reference>
<dbReference type="KEGG" id="nar:Saro_1710"/>
<dbReference type="PROSITE" id="PS50977">
    <property type="entry name" value="HTH_TETR_2"/>
    <property type="match status" value="1"/>
</dbReference>
<dbReference type="GO" id="GO:0003677">
    <property type="term" value="F:DNA binding"/>
    <property type="evidence" value="ECO:0007669"/>
    <property type="project" value="UniProtKB-UniRule"/>
</dbReference>
<dbReference type="EMBL" id="CP000248">
    <property type="protein sequence ID" value="ABD26150.1"/>
    <property type="molecule type" value="Genomic_DNA"/>
</dbReference>
<dbReference type="PROSITE" id="PS01081">
    <property type="entry name" value="HTH_TETR_1"/>
    <property type="match status" value="1"/>
</dbReference>
<dbReference type="eggNOG" id="COG1309">
    <property type="taxonomic scope" value="Bacteria"/>
</dbReference>
<dbReference type="Gene3D" id="1.10.357.10">
    <property type="entry name" value="Tetracycline Repressor, domain 2"/>
    <property type="match status" value="1"/>
</dbReference>
<dbReference type="RefSeq" id="WP_011445360.1">
    <property type="nucleotide sequence ID" value="NC_007794.1"/>
</dbReference>
<name>Q2G7M3_NOVAD</name>
<keyword evidence="1 2" id="KW-0238">DNA-binding</keyword>
<evidence type="ECO:0000313" key="4">
    <source>
        <dbReference type="EMBL" id="ABD26150.1"/>
    </source>
</evidence>
<dbReference type="InterPro" id="IPR023772">
    <property type="entry name" value="DNA-bd_HTH_TetR-type_CS"/>
</dbReference>
<dbReference type="InterPro" id="IPR001647">
    <property type="entry name" value="HTH_TetR"/>
</dbReference>
<keyword evidence="5" id="KW-1185">Reference proteome</keyword>
<protein>
    <submittedName>
        <fullName evidence="4">Putative transcriptional regulator, TetR family</fullName>
    </submittedName>
</protein>
<evidence type="ECO:0000313" key="5">
    <source>
        <dbReference type="Proteomes" id="UP000009134"/>
    </source>
</evidence>
<dbReference type="SUPFAM" id="SSF46689">
    <property type="entry name" value="Homeodomain-like"/>
    <property type="match status" value="1"/>
</dbReference>
<dbReference type="InterPro" id="IPR009057">
    <property type="entry name" value="Homeodomain-like_sf"/>
</dbReference>